<keyword evidence="5" id="KW-0732">Signal</keyword>
<dbReference type="PROSITE" id="PS50240">
    <property type="entry name" value="TRYPSIN_DOM"/>
    <property type="match status" value="1"/>
</dbReference>
<dbReference type="OrthoDB" id="10059102at2759"/>
<accession>A0A7R8V2X8</accession>
<dbReference type="Gene3D" id="2.40.10.10">
    <property type="entry name" value="Trypsin-like serine proteases"/>
    <property type="match status" value="1"/>
</dbReference>
<dbReference type="SMART" id="SM00020">
    <property type="entry name" value="Tryp_SPc"/>
    <property type="match status" value="1"/>
</dbReference>
<evidence type="ECO:0000256" key="2">
    <source>
        <dbReference type="ARBA" id="ARBA00022801"/>
    </source>
</evidence>
<dbReference type="InParanoid" id="A0A7R8V2X8"/>
<dbReference type="Pfam" id="PF00089">
    <property type="entry name" value="Trypsin"/>
    <property type="match status" value="1"/>
</dbReference>
<dbReference type="InterPro" id="IPR043504">
    <property type="entry name" value="Peptidase_S1_PA_chymotrypsin"/>
</dbReference>
<evidence type="ECO:0000313" key="7">
    <source>
        <dbReference type="EMBL" id="CAD7091778.1"/>
    </source>
</evidence>
<feature type="chain" id="PRO_5031261233" description="Peptidase S1 domain-containing protein" evidence="5">
    <location>
        <begin position="17"/>
        <end position="199"/>
    </location>
</feature>
<gene>
    <name evidence="7" type="ORF">HERILL_LOCUS14179</name>
</gene>
<dbReference type="InterPro" id="IPR009003">
    <property type="entry name" value="Peptidase_S1_PA"/>
</dbReference>
<keyword evidence="3" id="KW-0720">Serine protease</keyword>
<organism evidence="7 8">
    <name type="scientific">Hermetia illucens</name>
    <name type="common">Black soldier fly</name>
    <dbReference type="NCBI Taxonomy" id="343691"/>
    <lineage>
        <taxon>Eukaryota</taxon>
        <taxon>Metazoa</taxon>
        <taxon>Ecdysozoa</taxon>
        <taxon>Arthropoda</taxon>
        <taxon>Hexapoda</taxon>
        <taxon>Insecta</taxon>
        <taxon>Pterygota</taxon>
        <taxon>Neoptera</taxon>
        <taxon>Endopterygota</taxon>
        <taxon>Diptera</taxon>
        <taxon>Brachycera</taxon>
        <taxon>Stratiomyomorpha</taxon>
        <taxon>Stratiomyidae</taxon>
        <taxon>Hermetiinae</taxon>
        <taxon>Hermetia</taxon>
    </lineage>
</organism>
<feature type="signal peptide" evidence="5">
    <location>
        <begin position="1"/>
        <end position="16"/>
    </location>
</feature>
<sequence>MLYPLVVLIGAASAWSLYSPTDRIIGGYSVEIEQRPFQVSILLYGEHFCGGSIIRNNVILTAAHCLVGVSKDYLKVRIGSTDRTSGGKLIAVRKTLYNENYDDATSGSDIGLIWLDEILEFNDKVGMISLPLQDETFAAGLITTVSGWGLLAFEGDLADTLQEVQIPLVDHEKGFEKLALYLFLRRKRNFEEKKFEQTT</sequence>
<dbReference type="SUPFAM" id="SSF50494">
    <property type="entry name" value="Trypsin-like serine proteases"/>
    <property type="match status" value="1"/>
</dbReference>
<dbReference type="FunFam" id="2.40.10.10:FF:000073">
    <property type="entry name" value="Trypsin alpha"/>
    <property type="match status" value="1"/>
</dbReference>
<dbReference type="InterPro" id="IPR001254">
    <property type="entry name" value="Trypsin_dom"/>
</dbReference>
<dbReference type="PANTHER" id="PTHR24276:SF91">
    <property type="entry name" value="AT26814P-RELATED"/>
    <property type="match status" value="1"/>
</dbReference>
<evidence type="ECO:0000256" key="4">
    <source>
        <dbReference type="ARBA" id="ARBA00023157"/>
    </source>
</evidence>
<dbReference type="Proteomes" id="UP000594454">
    <property type="component" value="Chromosome 6"/>
</dbReference>
<evidence type="ECO:0000256" key="3">
    <source>
        <dbReference type="ARBA" id="ARBA00022825"/>
    </source>
</evidence>
<keyword evidence="8" id="KW-1185">Reference proteome</keyword>
<dbReference type="GO" id="GO:0006508">
    <property type="term" value="P:proteolysis"/>
    <property type="evidence" value="ECO:0007669"/>
    <property type="project" value="UniProtKB-KW"/>
</dbReference>
<dbReference type="GO" id="GO:0004252">
    <property type="term" value="F:serine-type endopeptidase activity"/>
    <property type="evidence" value="ECO:0007669"/>
    <property type="project" value="InterPro"/>
</dbReference>
<dbReference type="CDD" id="cd00190">
    <property type="entry name" value="Tryp_SPc"/>
    <property type="match status" value="1"/>
</dbReference>
<dbReference type="PROSITE" id="PS00134">
    <property type="entry name" value="TRYPSIN_HIS"/>
    <property type="match status" value="1"/>
</dbReference>
<keyword evidence="4" id="KW-1015">Disulfide bond</keyword>
<keyword evidence="1" id="KW-0645">Protease</keyword>
<evidence type="ECO:0000313" key="8">
    <source>
        <dbReference type="Proteomes" id="UP000594454"/>
    </source>
</evidence>
<evidence type="ECO:0000256" key="5">
    <source>
        <dbReference type="SAM" id="SignalP"/>
    </source>
</evidence>
<evidence type="ECO:0000259" key="6">
    <source>
        <dbReference type="PROSITE" id="PS50240"/>
    </source>
</evidence>
<evidence type="ECO:0000256" key="1">
    <source>
        <dbReference type="ARBA" id="ARBA00022670"/>
    </source>
</evidence>
<feature type="domain" description="Peptidase S1" evidence="6">
    <location>
        <begin position="24"/>
        <end position="199"/>
    </location>
</feature>
<dbReference type="InterPro" id="IPR050430">
    <property type="entry name" value="Peptidase_S1"/>
</dbReference>
<keyword evidence="2" id="KW-0378">Hydrolase</keyword>
<name>A0A7R8V2X8_HERIL</name>
<dbReference type="EMBL" id="LR899014">
    <property type="protein sequence ID" value="CAD7091778.1"/>
    <property type="molecule type" value="Genomic_DNA"/>
</dbReference>
<reference evidence="7 8" key="1">
    <citation type="submission" date="2020-11" db="EMBL/GenBank/DDBJ databases">
        <authorList>
            <person name="Wallbank WR R."/>
            <person name="Pardo Diaz C."/>
            <person name="Kozak K."/>
            <person name="Martin S."/>
            <person name="Jiggins C."/>
            <person name="Moest M."/>
            <person name="Warren A I."/>
            <person name="Generalovic N T."/>
            <person name="Byers J.R.P. K."/>
            <person name="Montejo-Kovacevich G."/>
            <person name="Yen C E."/>
        </authorList>
    </citation>
    <scope>NUCLEOTIDE SEQUENCE [LARGE SCALE GENOMIC DNA]</scope>
</reference>
<dbReference type="AlphaFoldDB" id="A0A7R8V2X8"/>
<protein>
    <recommendedName>
        <fullName evidence="6">Peptidase S1 domain-containing protein</fullName>
    </recommendedName>
</protein>
<proteinExistence type="predicted"/>
<dbReference type="PANTHER" id="PTHR24276">
    <property type="entry name" value="POLYSERASE-RELATED"/>
    <property type="match status" value="1"/>
</dbReference>
<dbReference type="InterPro" id="IPR018114">
    <property type="entry name" value="TRYPSIN_HIS"/>
</dbReference>